<dbReference type="AlphaFoldDB" id="A0A1M5NC02"/>
<dbReference type="RefSeq" id="WP_072900012.1">
    <property type="nucleotide sequence ID" value="NZ_FQXB01000001.1"/>
</dbReference>
<dbReference type="PRINTS" id="PR00417">
    <property type="entry name" value="PRTPISMRASEI"/>
</dbReference>
<dbReference type="Gene3D" id="1.10.290.10">
    <property type="entry name" value="Topoisomerase I, domain 4"/>
    <property type="match status" value="1"/>
</dbReference>
<comment type="function">
    <text evidence="10">Releases the supercoiling and torsional tension of DNA, which is introduced during the DNA replication and transcription, by transiently cleaving and rejoining one strand of the DNA duplex. Introduces a single-strand break via transesterification at a target site in duplex DNA. The scissile phosphodiester is attacked by the catalytic tyrosine of the enzyme, resulting in the formation of a DNA-(5'-phosphotyrosyl)-enzyme intermediate and the expulsion of a 3'-OH DNA strand. The free DNA strand then undergoes passage around the unbroken strand, thus removing DNA supercoils. Finally, in the religation step, the DNA 3'-OH attacks the covalent intermediate to expel the active-site tyrosine and restore the DNA phosphodiester backbone.</text>
</comment>
<feature type="site" description="Interaction with DNA" evidence="10">
    <location>
        <position position="143"/>
    </location>
</feature>
<feature type="domain" description="Topo IA-type catalytic" evidence="13">
    <location>
        <begin position="132"/>
        <end position="559"/>
    </location>
</feature>
<evidence type="ECO:0000256" key="3">
    <source>
        <dbReference type="ARBA" id="ARBA00022723"/>
    </source>
</evidence>
<feature type="region of interest" description="Disordered" evidence="11">
    <location>
        <begin position="439"/>
        <end position="460"/>
    </location>
</feature>
<evidence type="ECO:0000259" key="13">
    <source>
        <dbReference type="PROSITE" id="PS52039"/>
    </source>
</evidence>
<sequence>MPVVVVESPAKAKKINGYLGNDYTVLASFGHVRDLPPKDGSVLPDEDFEMKWEVASDSKKHIKAIVNALKDDPELILATDPDREGEAISWHLTEALTARKAIKKDTPVSRVVFNAITKSAVMEAMENPREVDQPLVEAYLARRALDYLVGFNLSPVLWRKLPGSRSAGRVQSVTLRLLVEREMEIEAFRAQEYWSVKAQLKSARGQSYEARLTVLASDKLEKFSIANQTQAEMAVQAIQSRDLVVKSVEAKPATRNPSPPFMTSTLQQEASRKFGFGARQTMSVAQRLYEAGLITYMRTDGIDMAPEAVTDARGAIQSKFGDTYLPASPRMYKNKAKNAQEAHECIRPTEMGVSTEDAKIADADQRKLYDLIYKRTMASQMAAARLERTTADIGSADGQVMLRANGQVMLFDGFLAIYEEGKDDAVVDDDDKRLPQLAEGEAASKDSVTPEQHFTQPPPRYTEATLVKRMEELGIGRPSTYASIVTTIQDRGYVEKEKNRLIPQDKGRLVTAFLSNYFRKYVGYDFTAQLENQLDEVSAGDANYKVVLGNFWRDFSAAIAETSELRITDVLEKINEVLEPHLFPRNEDVTDPRLCPNCGNGRLSMRTARSGGAFIGCSNYPECRYTRPFGPPNPEAEASAIPPEGKLLGEDAGDQIWVHKGRFGPYVQRGEVSDDNKKPPRQSIPKEWPPEEVELETAVKLLALPREIGPHPADGIMVWSNIGRYGPYLKHAPSTSDRGGTNANLESLEEVWTVGMNRAVQLLAEKVASRGGRGRAAKPIKELGEHPDAGGAVGVYDGKYGPYVKWEKINATIPDTITPDDITLDQAVALIAERAEKTGKKVAKKKPAAKKKMTAKKKK</sequence>
<dbReference type="InterPro" id="IPR013497">
    <property type="entry name" value="Topo_IA_cen"/>
</dbReference>
<dbReference type="InterPro" id="IPR013824">
    <property type="entry name" value="Topo_IA_cen_sub1"/>
</dbReference>
<evidence type="ECO:0000256" key="4">
    <source>
        <dbReference type="ARBA" id="ARBA00022771"/>
    </source>
</evidence>
<feature type="site" description="Interaction with DNA" evidence="10">
    <location>
        <position position="31"/>
    </location>
</feature>
<dbReference type="InterPro" id="IPR005733">
    <property type="entry name" value="TopoI_bac-type"/>
</dbReference>
<comment type="catalytic activity">
    <reaction evidence="1 10">
        <text>ATP-independent breakage of single-stranded DNA, followed by passage and rejoining.</text>
        <dbReference type="EC" id="5.6.2.1"/>
    </reaction>
</comment>
<evidence type="ECO:0000256" key="1">
    <source>
        <dbReference type="ARBA" id="ARBA00000213"/>
    </source>
</evidence>
<dbReference type="GO" id="GO:0005694">
    <property type="term" value="C:chromosome"/>
    <property type="evidence" value="ECO:0007669"/>
    <property type="project" value="InterPro"/>
</dbReference>
<dbReference type="Pfam" id="PF01751">
    <property type="entry name" value="Toprim"/>
    <property type="match status" value="1"/>
</dbReference>
<name>A0A1M5NC02_9RHOB</name>
<feature type="site" description="Interaction with DNA" evidence="10">
    <location>
        <position position="158"/>
    </location>
</feature>
<dbReference type="InterPro" id="IPR023405">
    <property type="entry name" value="Topo_IA_core_domain"/>
</dbReference>
<organism evidence="14 15">
    <name type="scientific">Cognatiyoonia sediminum</name>
    <dbReference type="NCBI Taxonomy" id="1508389"/>
    <lineage>
        <taxon>Bacteria</taxon>
        <taxon>Pseudomonadati</taxon>
        <taxon>Pseudomonadota</taxon>
        <taxon>Alphaproteobacteria</taxon>
        <taxon>Rhodobacterales</taxon>
        <taxon>Paracoccaceae</taxon>
        <taxon>Cognatiyoonia</taxon>
    </lineage>
</organism>
<feature type="site" description="Interaction with DNA" evidence="10">
    <location>
        <position position="491"/>
    </location>
</feature>
<feature type="region of interest" description="Disordered" evidence="11">
    <location>
        <begin position="836"/>
        <end position="859"/>
    </location>
</feature>
<feature type="domain" description="Toprim" evidence="12">
    <location>
        <begin position="1"/>
        <end position="116"/>
    </location>
</feature>
<keyword evidence="4" id="KW-0863">Zinc-finger</keyword>
<dbReference type="EC" id="5.6.2.1" evidence="10"/>
<dbReference type="Gene3D" id="3.30.65.10">
    <property type="entry name" value="Bacterial Topoisomerase I, domain 1"/>
    <property type="match status" value="1"/>
</dbReference>
<evidence type="ECO:0000256" key="8">
    <source>
        <dbReference type="ARBA" id="ARBA00023125"/>
    </source>
</evidence>
<feature type="active site" description="O-(5'-phospho-DNA)-tyrosine intermediate" evidence="10">
    <location>
        <position position="296"/>
    </location>
</feature>
<feature type="site" description="Interaction with DNA" evidence="10">
    <location>
        <position position="298"/>
    </location>
</feature>
<dbReference type="PANTHER" id="PTHR42785:SF1">
    <property type="entry name" value="DNA TOPOISOMERASE"/>
    <property type="match status" value="1"/>
</dbReference>
<evidence type="ECO:0000256" key="5">
    <source>
        <dbReference type="ARBA" id="ARBA00022833"/>
    </source>
</evidence>
<dbReference type="CDD" id="cd00186">
    <property type="entry name" value="TOP1Ac"/>
    <property type="match status" value="1"/>
</dbReference>
<dbReference type="Gene3D" id="3.40.50.140">
    <property type="match status" value="1"/>
</dbReference>
<keyword evidence="6" id="KW-0460">Magnesium</keyword>
<dbReference type="Pfam" id="PF01396">
    <property type="entry name" value="Zn_ribbon_Top1"/>
    <property type="match status" value="1"/>
</dbReference>
<gene>
    <name evidence="10" type="primary">topA</name>
    <name evidence="14" type="ORF">SAMN05444003_1313</name>
</gene>
<reference evidence="14 15" key="1">
    <citation type="submission" date="2016-11" db="EMBL/GenBank/DDBJ databases">
        <authorList>
            <person name="Jaros S."/>
            <person name="Januszkiewicz K."/>
            <person name="Wedrychowicz H."/>
        </authorList>
    </citation>
    <scope>NUCLEOTIDE SEQUENCE [LARGE SCALE GENOMIC DNA]</scope>
    <source>
        <strain evidence="14 15">DSM 28715</strain>
    </source>
</reference>
<evidence type="ECO:0000256" key="9">
    <source>
        <dbReference type="ARBA" id="ARBA00023235"/>
    </source>
</evidence>
<dbReference type="InterPro" id="IPR028612">
    <property type="entry name" value="Topoisom_1_IA"/>
</dbReference>
<dbReference type="STRING" id="1508389.SAMN05444003_1313"/>
<dbReference type="GO" id="GO:0003677">
    <property type="term" value="F:DNA binding"/>
    <property type="evidence" value="ECO:0007669"/>
    <property type="project" value="UniProtKB-KW"/>
</dbReference>
<dbReference type="InterPro" id="IPR013825">
    <property type="entry name" value="Topo_IA_cen_sub2"/>
</dbReference>
<dbReference type="EMBL" id="FQXB01000001">
    <property type="protein sequence ID" value="SHG87005.1"/>
    <property type="molecule type" value="Genomic_DNA"/>
</dbReference>
<evidence type="ECO:0000313" key="15">
    <source>
        <dbReference type="Proteomes" id="UP000184074"/>
    </source>
</evidence>
<evidence type="ECO:0000256" key="2">
    <source>
        <dbReference type="ARBA" id="ARBA00009446"/>
    </source>
</evidence>
<dbReference type="Gene3D" id="1.10.460.10">
    <property type="entry name" value="Topoisomerase I, domain 2"/>
    <property type="match status" value="1"/>
</dbReference>
<evidence type="ECO:0000256" key="10">
    <source>
        <dbReference type="HAMAP-Rule" id="MF_00952"/>
    </source>
</evidence>
<dbReference type="SMART" id="SM00493">
    <property type="entry name" value="TOPRIM"/>
    <property type="match status" value="1"/>
</dbReference>
<evidence type="ECO:0000259" key="12">
    <source>
        <dbReference type="PROSITE" id="PS50880"/>
    </source>
</evidence>
<dbReference type="Gene3D" id="2.70.20.10">
    <property type="entry name" value="Topoisomerase I, domain 3"/>
    <property type="match status" value="1"/>
</dbReference>
<evidence type="ECO:0000256" key="7">
    <source>
        <dbReference type="ARBA" id="ARBA00023029"/>
    </source>
</evidence>
<keyword evidence="5" id="KW-0862">Zinc</keyword>
<dbReference type="CDD" id="cd03363">
    <property type="entry name" value="TOPRIM_TopoIA_TopoI"/>
    <property type="match status" value="1"/>
</dbReference>
<dbReference type="PROSITE" id="PS50880">
    <property type="entry name" value="TOPRIM"/>
    <property type="match status" value="1"/>
</dbReference>
<keyword evidence="9 10" id="KW-0413">Isomerase</keyword>
<feature type="region of interest" description="Disordered" evidence="11">
    <location>
        <begin position="667"/>
        <end position="691"/>
    </location>
</feature>
<feature type="compositionally biased region" description="Basic residues" evidence="11">
    <location>
        <begin position="840"/>
        <end position="859"/>
    </location>
</feature>
<feature type="region of interest" description="Interaction with DNA" evidence="10">
    <location>
        <begin position="166"/>
        <end position="171"/>
    </location>
</feature>
<dbReference type="PROSITE" id="PS00396">
    <property type="entry name" value="TOPO_IA_1"/>
    <property type="match status" value="1"/>
</dbReference>
<dbReference type="InterPro" id="IPR023406">
    <property type="entry name" value="Topo_IA_AS"/>
</dbReference>
<dbReference type="HAMAP" id="MF_00952">
    <property type="entry name" value="Topoisom_1_prok"/>
    <property type="match status" value="1"/>
</dbReference>
<dbReference type="InterPro" id="IPR003601">
    <property type="entry name" value="Topo_IA_2"/>
</dbReference>
<dbReference type="InterPro" id="IPR034149">
    <property type="entry name" value="TOPRIM_TopoI"/>
</dbReference>
<dbReference type="PANTHER" id="PTHR42785">
    <property type="entry name" value="DNA TOPOISOMERASE, TYPE IA, CORE"/>
    <property type="match status" value="1"/>
</dbReference>
<dbReference type="InterPro" id="IPR006171">
    <property type="entry name" value="TOPRIM_dom"/>
</dbReference>
<dbReference type="GO" id="GO:0006265">
    <property type="term" value="P:DNA topological change"/>
    <property type="evidence" value="ECO:0007669"/>
    <property type="project" value="UniProtKB-UniRule"/>
</dbReference>
<dbReference type="GO" id="GO:0003917">
    <property type="term" value="F:DNA topoisomerase type I (single strand cut, ATP-independent) activity"/>
    <property type="evidence" value="ECO:0007669"/>
    <property type="project" value="UniProtKB-UniRule"/>
</dbReference>
<dbReference type="InterPro" id="IPR013826">
    <property type="entry name" value="Topo_IA_cen_sub3"/>
</dbReference>
<dbReference type="PROSITE" id="PS52039">
    <property type="entry name" value="TOPO_IA_2"/>
    <property type="match status" value="1"/>
</dbReference>
<keyword evidence="7 10" id="KW-0799">Topoisomerase</keyword>
<dbReference type="InterPro" id="IPR003602">
    <property type="entry name" value="Topo_IA_DNA-bd_dom"/>
</dbReference>
<comment type="subunit">
    <text evidence="10">Monomer.</text>
</comment>
<proteinExistence type="inferred from homology"/>
<feature type="site" description="Interaction with DNA" evidence="10">
    <location>
        <position position="146"/>
    </location>
</feature>
<comment type="caution">
    <text evidence="10">Lacks conserved residue(s) required for the propagation of feature annotation.</text>
</comment>
<dbReference type="SUPFAM" id="SSF56712">
    <property type="entry name" value="Prokaryotic type I DNA topoisomerase"/>
    <property type="match status" value="1"/>
</dbReference>
<dbReference type="Pfam" id="PF13368">
    <property type="entry name" value="Toprim_C_rpt"/>
    <property type="match status" value="3"/>
</dbReference>
<accession>A0A1M5NC02</accession>
<dbReference type="SUPFAM" id="SSF57783">
    <property type="entry name" value="Zinc beta-ribbon"/>
    <property type="match status" value="1"/>
</dbReference>
<dbReference type="SMART" id="SM00436">
    <property type="entry name" value="TOP1Bc"/>
    <property type="match status" value="1"/>
</dbReference>
<keyword evidence="3" id="KW-0479">Metal-binding</keyword>
<feature type="site" description="Interaction with DNA" evidence="10">
    <location>
        <position position="142"/>
    </location>
</feature>
<dbReference type="InterPro" id="IPR013498">
    <property type="entry name" value="Topo_IA_Znf"/>
</dbReference>
<evidence type="ECO:0000256" key="6">
    <source>
        <dbReference type="ARBA" id="ARBA00022842"/>
    </source>
</evidence>
<dbReference type="InterPro" id="IPR000380">
    <property type="entry name" value="Topo_IA"/>
</dbReference>
<feature type="compositionally biased region" description="Polar residues" evidence="11">
    <location>
        <begin position="446"/>
        <end position="455"/>
    </location>
</feature>
<evidence type="ECO:0000313" key="14">
    <source>
        <dbReference type="EMBL" id="SHG87005.1"/>
    </source>
</evidence>
<dbReference type="OrthoDB" id="9804262at2"/>
<dbReference type="Pfam" id="PF01131">
    <property type="entry name" value="Topoisom_bac"/>
    <property type="match status" value="1"/>
</dbReference>
<dbReference type="InterPro" id="IPR025589">
    <property type="entry name" value="Toprim_C_rpt"/>
</dbReference>
<dbReference type="Proteomes" id="UP000184074">
    <property type="component" value="Unassembled WGS sequence"/>
</dbReference>
<evidence type="ECO:0000256" key="11">
    <source>
        <dbReference type="SAM" id="MobiDB-lite"/>
    </source>
</evidence>
<protein>
    <recommendedName>
        <fullName evidence="10">DNA topoisomerase 1</fullName>
        <ecNumber evidence="10">5.6.2.1</ecNumber>
    </recommendedName>
    <alternativeName>
        <fullName evidence="10">DNA topoisomerase I</fullName>
    </alternativeName>
</protein>
<keyword evidence="15" id="KW-1185">Reference proteome</keyword>
<dbReference type="GO" id="GO:0008270">
    <property type="term" value="F:zinc ion binding"/>
    <property type="evidence" value="ECO:0007669"/>
    <property type="project" value="UniProtKB-KW"/>
</dbReference>
<keyword evidence="8 10" id="KW-0238">DNA-binding</keyword>
<dbReference type="NCBIfam" id="TIGR01051">
    <property type="entry name" value="topA_bact"/>
    <property type="match status" value="1"/>
</dbReference>
<comment type="similarity">
    <text evidence="2 10">Belongs to the type IA topoisomerase family.</text>
</comment>
<dbReference type="SMART" id="SM00437">
    <property type="entry name" value="TOP1Ac"/>
    <property type="match status" value="1"/>
</dbReference>